<name>A0A6P8HV10_ACTTE</name>
<organism evidence="2 3">
    <name type="scientific">Actinia tenebrosa</name>
    <name type="common">Australian red waratah sea anemone</name>
    <dbReference type="NCBI Taxonomy" id="6105"/>
    <lineage>
        <taxon>Eukaryota</taxon>
        <taxon>Metazoa</taxon>
        <taxon>Cnidaria</taxon>
        <taxon>Anthozoa</taxon>
        <taxon>Hexacorallia</taxon>
        <taxon>Actiniaria</taxon>
        <taxon>Actiniidae</taxon>
        <taxon>Actinia</taxon>
    </lineage>
</organism>
<keyword evidence="2" id="KW-1185">Reference proteome</keyword>
<evidence type="ECO:0000313" key="2">
    <source>
        <dbReference type="Proteomes" id="UP000515163"/>
    </source>
</evidence>
<accession>A0A6P8HV10</accession>
<gene>
    <name evidence="3" type="primary">LOC116293254</name>
</gene>
<evidence type="ECO:0000256" key="1">
    <source>
        <dbReference type="SAM" id="MobiDB-lite"/>
    </source>
</evidence>
<feature type="region of interest" description="Disordered" evidence="1">
    <location>
        <begin position="13"/>
        <end position="38"/>
    </location>
</feature>
<dbReference type="PANTHER" id="PTHR31511:SF12">
    <property type="entry name" value="RHO TERMINATION FACTOR N-TERMINAL DOMAIN-CONTAINING PROTEIN"/>
    <property type="match status" value="1"/>
</dbReference>
<dbReference type="OrthoDB" id="5983120at2759"/>
<sequence>MLEEYDGEILGDEEEINTVNQGGGGETKDQVSTTNPWRPQKKIKSSLLEYQREGSGWQLDEVLHLDLGVVPYTPLKGACYLLLPKRIKDKKAVLNIHNQHRKCFLWSVLAAKYPIHRRDQPHRVQHYMRYEDELNMEGIEFPVKISQVGKVERQNSGLSINIFCFENNELFPLYITKDKKEFHINLLLFSQGCQRHYCLIRNLDRLLSSLTQNHNRMFHYVYCLHGFVREDLLGAHEPHCGLHSAQKIRLPDENQATLAFKEVGKQLKVPFIVYTDFESI</sequence>
<reference evidence="3" key="1">
    <citation type="submission" date="2025-08" db="UniProtKB">
        <authorList>
            <consortium name="RefSeq"/>
        </authorList>
    </citation>
    <scope>IDENTIFICATION</scope>
    <source>
        <tissue evidence="3">Tentacle</tissue>
    </source>
</reference>
<dbReference type="PANTHER" id="PTHR31511">
    <property type="entry name" value="PROTEIN CBG23764"/>
    <property type="match status" value="1"/>
</dbReference>
<protein>
    <submittedName>
        <fullName evidence="3">Uncharacterized protein LOC116293254</fullName>
    </submittedName>
</protein>
<dbReference type="AlphaFoldDB" id="A0A6P8HV10"/>
<proteinExistence type="predicted"/>
<evidence type="ECO:0000313" key="3">
    <source>
        <dbReference type="RefSeq" id="XP_031556515.1"/>
    </source>
</evidence>
<dbReference type="InParanoid" id="A0A6P8HV10"/>
<dbReference type="KEGG" id="aten:116293254"/>
<dbReference type="GeneID" id="116293254"/>
<dbReference type="RefSeq" id="XP_031556515.1">
    <property type="nucleotide sequence ID" value="XM_031700655.1"/>
</dbReference>
<dbReference type="Proteomes" id="UP000515163">
    <property type="component" value="Unplaced"/>
</dbReference>